<accession>A0A0F9H9B3</accession>
<name>A0A0F9H9B3_9ZZZZ</name>
<reference evidence="1" key="1">
    <citation type="journal article" date="2015" name="Nature">
        <title>Complex archaea that bridge the gap between prokaryotes and eukaryotes.</title>
        <authorList>
            <person name="Spang A."/>
            <person name="Saw J.H."/>
            <person name="Jorgensen S.L."/>
            <person name="Zaremba-Niedzwiedzka K."/>
            <person name="Martijn J."/>
            <person name="Lind A.E."/>
            <person name="van Eijk R."/>
            <person name="Schleper C."/>
            <person name="Guy L."/>
            <person name="Ettema T.J."/>
        </authorList>
    </citation>
    <scope>NUCLEOTIDE SEQUENCE</scope>
</reference>
<dbReference type="EMBL" id="LAZR01015723">
    <property type="protein sequence ID" value="KKM07655.1"/>
    <property type="molecule type" value="Genomic_DNA"/>
</dbReference>
<sequence>MDEKENVEIKDYSKDKVYIDLEGKSGSEEYEKALIPEDAYNGTIVSVGLQEMKAYKAEGTVKKLLVSILIDDQKDKEGNEIVLPLFVKPTITKAYGPSVSNSKLYDILEKADLLGEVGKMSGELEMLDALRAFLESRFQGKSVRVEVKTTNKNNPDKASYSSVRSILRFESVKEVSSE</sequence>
<organism evidence="1">
    <name type="scientific">marine sediment metagenome</name>
    <dbReference type="NCBI Taxonomy" id="412755"/>
    <lineage>
        <taxon>unclassified sequences</taxon>
        <taxon>metagenomes</taxon>
        <taxon>ecological metagenomes</taxon>
    </lineage>
</organism>
<dbReference type="AlphaFoldDB" id="A0A0F9H9B3"/>
<comment type="caution">
    <text evidence="1">The sequence shown here is derived from an EMBL/GenBank/DDBJ whole genome shotgun (WGS) entry which is preliminary data.</text>
</comment>
<protein>
    <submittedName>
        <fullName evidence="1">Uncharacterized protein</fullName>
    </submittedName>
</protein>
<proteinExistence type="predicted"/>
<evidence type="ECO:0000313" key="1">
    <source>
        <dbReference type="EMBL" id="KKM07655.1"/>
    </source>
</evidence>
<gene>
    <name evidence="1" type="ORF">LCGC14_1731750</name>
</gene>